<comment type="caution">
    <text evidence="1">The sequence shown here is derived from an EMBL/GenBank/DDBJ whole genome shotgun (WGS) entry which is preliminary data.</text>
</comment>
<dbReference type="EMBL" id="JBFAIH010000004">
    <property type="protein sequence ID" value="MEV0363073.1"/>
    <property type="molecule type" value="Genomic_DNA"/>
</dbReference>
<name>A0ABV3F636_9NOCA</name>
<sequence>MSDVLLAIDPGRGRGGDRLDELVGELQADLCEIRGVAARRVTTGAQPGEKSGAVEQLGQLLLTGGAVGTTAWAIRDVLLRFMERTRAESVTIKKGDREITIVGPQRGQVDAIVEQVDALLRDD</sequence>
<protein>
    <submittedName>
        <fullName evidence="1">Uncharacterized protein</fullName>
    </submittedName>
</protein>
<dbReference type="RefSeq" id="WP_357976633.1">
    <property type="nucleotide sequence ID" value="NZ_JBFAIH010000004.1"/>
</dbReference>
<evidence type="ECO:0000313" key="2">
    <source>
        <dbReference type="Proteomes" id="UP001551658"/>
    </source>
</evidence>
<dbReference type="Proteomes" id="UP001551658">
    <property type="component" value="Unassembled WGS sequence"/>
</dbReference>
<organism evidence="1 2">
    <name type="scientific">Nocardia fusca</name>
    <dbReference type="NCBI Taxonomy" id="941183"/>
    <lineage>
        <taxon>Bacteria</taxon>
        <taxon>Bacillati</taxon>
        <taxon>Actinomycetota</taxon>
        <taxon>Actinomycetes</taxon>
        <taxon>Mycobacteriales</taxon>
        <taxon>Nocardiaceae</taxon>
        <taxon>Nocardia</taxon>
    </lineage>
</organism>
<evidence type="ECO:0000313" key="1">
    <source>
        <dbReference type="EMBL" id="MEV0363073.1"/>
    </source>
</evidence>
<keyword evidence="2" id="KW-1185">Reference proteome</keyword>
<accession>A0ABV3F636</accession>
<proteinExistence type="predicted"/>
<reference evidence="1 2" key="1">
    <citation type="submission" date="2024-06" db="EMBL/GenBank/DDBJ databases">
        <title>The Natural Products Discovery Center: Release of the First 8490 Sequenced Strains for Exploring Actinobacteria Biosynthetic Diversity.</title>
        <authorList>
            <person name="Kalkreuter E."/>
            <person name="Kautsar S.A."/>
            <person name="Yang D."/>
            <person name="Bader C.D."/>
            <person name="Teijaro C.N."/>
            <person name="Fluegel L."/>
            <person name="Davis C.M."/>
            <person name="Simpson J.R."/>
            <person name="Lauterbach L."/>
            <person name="Steele A.D."/>
            <person name="Gui C."/>
            <person name="Meng S."/>
            <person name="Li G."/>
            <person name="Viehrig K."/>
            <person name="Ye F."/>
            <person name="Su P."/>
            <person name="Kiefer A.F."/>
            <person name="Nichols A."/>
            <person name="Cepeda A.J."/>
            <person name="Yan W."/>
            <person name="Fan B."/>
            <person name="Jiang Y."/>
            <person name="Adhikari A."/>
            <person name="Zheng C.-J."/>
            <person name="Schuster L."/>
            <person name="Cowan T.M."/>
            <person name="Smanski M.J."/>
            <person name="Chevrette M.G."/>
            <person name="De Carvalho L.P.S."/>
            <person name="Shen B."/>
        </authorList>
    </citation>
    <scope>NUCLEOTIDE SEQUENCE [LARGE SCALE GENOMIC DNA]</scope>
    <source>
        <strain evidence="1 2">NPDC050671</strain>
    </source>
</reference>
<gene>
    <name evidence="1" type="ORF">AB0H72_10260</name>
</gene>